<evidence type="ECO:0000256" key="2">
    <source>
        <dbReference type="ARBA" id="ARBA00023015"/>
    </source>
</evidence>
<dbReference type="SUPFAM" id="SSF47459">
    <property type="entry name" value="HLH, helix-loop-helix DNA-binding domain"/>
    <property type="match status" value="1"/>
</dbReference>
<dbReference type="PROSITE" id="PS50888">
    <property type="entry name" value="BHLH"/>
    <property type="match status" value="1"/>
</dbReference>
<dbReference type="GO" id="GO:0000978">
    <property type="term" value="F:RNA polymerase II cis-regulatory region sequence-specific DNA binding"/>
    <property type="evidence" value="ECO:0007669"/>
    <property type="project" value="TreeGrafter"/>
</dbReference>
<feature type="transmembrane region" description="Helical" evidence="5">
    <location>
        <begin position="132"/>
        <end position="154"/>
    </location>
</feature>
<keyword evidence="8" id="KW-1185">Reference proteome</keyword>
<dbReference type="OrthoDB" id="1045822at2759"/>
<dbReference type="EMBL" id="JABCRI010000002">
    <property type="protein sequence ID" value="KAF8411273.1"/>
    <property type="molecule type" value="Genomic_DNA"/>
</dbReference>
<evidence type="ECO:0000313" key="8">
    <source>
        <dbReference type="Proteomes" id="UP000655225"/>
    </source>
</evidence>
<dbReference type="PANTHER" id="PTHR16223">
    <property type="entry name" value="TRANSCRIPTION FACTOR BHLH83-RELATED"/>
    <property type="match status" value="1"/>
</dbReference>
<dbReference type="GO" id="GO:0000981">
    <property type="term" value="F:DNA-binding transcription factor activity, RNA polymerase II-specific"/>
    <property type="evidence" value="ECO:0007669"/>
    <property type="project" value="TreeGrafter"/>
</dbReference>
<keyword evidence="4" id="KW-0539">Nucleus</keyword>
<dbReference type="AlphaFoldDB" id="A0A835DPE4"/>
<keyword evidence="5" id="KW-1133">Transmembrane helix</keyword>
<comment type="subcellular location">
    <subcellularLocation>
        <location evidence="1">Nucleus</location>
    </subcellularLocation>
</comment>
<evidence type="ECO:0000313" key="7">
    <source>
        <dbReference type="EMBL" id="KAF8411273.1"/>
    </source>
</evidence>
<reference evidence="7 8" key="1">
    <citation type="submission" date="2020-04" db="EMBL/GenBank/DDBJ databases">
        <title>Plant Genome Project.</title>
        <authorList>
            <person name="Zhang R.-G."/>
        </authorList>
    </citation>
    <scope>NUCLEOTIDE SEQUENCE [LARGE SCALE GENOMIC DNA]</scope>
    <source>
        <strain evidence="7">YNK0</strain>
        <tissue evidence="7">Leaf</tissue>
    </source>
</reference>
<dbReference type="OMA" id="SSVPACK"/>
<dbReference type="GO" id="GO:0046983">
    <property type="term" value="F:protein dimerization activity"/>
    <property type="evidence" value="ECO:0007669"/>
    <property type="project" value="InterPro"/>
</dbReference>
<keyword evidence="5" id="KW-0812">Transmembrane</keyword>
<dbReference type="InterPro" id="IPR045843">
    <property type="entry name" value="IND-like"/>
</dbReference>
<name>A0A835DPE4_TETSI</name>
<organism evidence="7 8">
    <name type="scientific">Tetracentron sinense</name>
    <name type="common">Spur-leaf</name>
    <dbReference type="NCBI Taxonomy" id="13715"/>
    <lineage>
        <taxon>Eukaryota</taxon>
        <taxon>Viridiplantae</taxon>
        <taxon>Streptophyta</taxon>
        <taxon>Embryophyta</taxon>
        <taxon>Tracheophyta</taxon>
        <taxon>Spermatophyta</taxon>
        <taxon>Magnoliopsida</taxon>
        <taxon>Trochodendrales</taxon>
        <taxon>Trochodendraceae</taxon>
        <taxon>Tetracentron</taxon>
    </lineage>
</organism>
<keyword evidence="2" id="KW-0805">Transcription regulation</keyword>
<keyword evidence="3" id="KW-0804">Transcription</keyword>
<dbReference type="InterPro" id="IPR006461">
    <property type="entry name" value="PLAC_motif_containing"/>
</dbReference>
<dbReference type="Proteomes" id="UP000655225">
    <property type="component" value="Unassembled WGS sequence"/>
</dbReference>
<evidence type="ECO:0000256" key="5">
    <source>
        <dbReference type="SAM" id="Phobius"/>
    </source>
</evidence>
<dbReference type="CDD" id="cd11393">
    <property type="entry name" value="bHLH_AtbHLH_like"/>
    <property type="match status" value="1"/>
</dbReference>
<dbReference type="InterPro" id="IPR011598">
    <property type="entry name" value="bHLH_dom"/>
</dbReference>
<feature type="domain" description="BHLH" evidence="6">
    <location>
        <begin position="217"/>
        <end position="266"/>
    </location>
</feature>
<feature type="transmembrane region" description="Helical" evidence="5">
    <location>
        <begin position="103"/>
        <end position="126"/>
    </location>
</feature>
<dbReference type="NCBIfam" id="TIGR01571">
    <property type="entry name" value="A_thal_Cys_rich"/>
    <property type="match status" value="1"/>
</dbReference>
<evidence type="ECO:0000256" key="1">
    <source>
        <dbReference type="ARBA" id="ARBA00004123"/>
    </source>
</evidence>
<dbReference type="InterPro" id="IPR045239">
    <property type="entry name" value="bHLH95_bHLH"/>
</dbReference>
<dbReference type="Gene3D" id="4.10.280.10">
    <property type="entry name" value="Helix-loop-helix DNA-binding domain"/>
    <property type="match status" value="1"/>
</dbReference>
<evidence type="ECO:0000256" key="4">
    <source>
        <dbReference type="ARBA" id="ARBA00023242"/>
    </source>
</evidence>
<sequence length="320" mass="36444">MTDSKKLETAINGVQEVGEENFMESMTVLDFDMLCSMIALQTEGKWRKLEQADEDGREIGGVQRMWEGEVLDCFEDRRIALETPCCPCYRFGNIMRRAGFGSCFIQGTVYFFVAVTALLNYIAFIVSKHHCFLYLAVAFTILAGTYMGFFRTWIRKKFNSRRNIEEVRDSGSVMKKGSSVPACKIMSIFQRNIEEVRDSGSVMKKGSSVPACKRPRIETPSPLPTFKVRKEKLGDRITTLHQLVSPFGKTDTASVLFETTEYIKFLHDQLTNSDKLKDPEEPKQDLRSRGLFLVPVSNFFPVTNVTATDFWMPTFGGPFR</sequence>
<dbReference type="PANTHER" id="PTHR16223:SF238">
    <property type="entry name" value="TRANSCRIPTION FACTOR BHLH114"/>
    <property type="match status" value="1"/>
</dbReference>
<comment type="caution">
    <text evidence="7">The sequence shown here is derived from an EMBL/GenBank/DDBJ whole genome shotgun (WGS) entry which is preliminary data.</text>
</comment>
<dbReference type="InterPro" id="IPR036638">
    <property type="entry name" value="HLH_DNA-bd_sf"/>
</dbReference>
<accession>A0A835DPE4</accession>
<keyword evidence="5" id="KW-0472">Membrane</keyword>
<evidence type="ECO:0000256" key="3">
    <source>
        <dbReference type="ARBA" id="ARBA00023163"/>
    </source>
</evidence>
<evidence type="ECO:0000259" key="6">
    <source>
        <dbReference type="PROSITE" id="PS50888"/>
    </source>
</evidence>
<proteinExistence type="predicted"/>
<dbReference type="Pfam" id="PF04749">
    <property type="entry name" value="PLAC8"/>
    <property type="match status" value="1"/>
</dbReference>
<dbReference type="GO" id="GO:0005634">
    <property type="term" value="C:nucleus"/>
    <property type="evidence" value="ECO:0007669"/>
    <property type="project" value="UniProtKB-SubCell"/>
</dbReference>
<protein>
    <recommendedName>
        <fullName evidence="6">BHLH domain-containing protein</fullName>
    </recommendedName>
</protein>
<gene>
    <name evidence="7" type="ORF">HHK36_003820</name>
</gene>